<comment type="similarity">
    <text evidence="1">Belongs to the 'GDXG' lipolytic enzyme family.</text>
</comment>
<proteinExistence type="inferred from homology"/>
<keyword evidence="5" id="KW-1185">Reference proteome</keyword>
<dbReference type="PANTHER" id="PTHR48081">
    <property type="entry name" value="AB HYDROLASE SUPERFAMILY PROTEIN C4A8.06C"/>
    <property type="match status" value="1"/>
</dbReference>
<dbReference type="RefSeq" id="WP_213887607.1">
    <property type="nucleotide sequence ID" value="NZ_JAGFNU010000001.1"/>
</dbReference>
<name>A0ABV5JAL2_9RHOB</name>
<evidence type="ECO:0000313" key="5">
    <source>
        <dbReference type="Proteomes" id="UP001589683"/>
    </source>
</evidence>
<comment type="caution">
    <text evidence="4">The sequence shown here is derived from an EMBL/GenBank/DDBJ whole genome shotgun (WGS) entry which is preliminary data.</text>
</comment>
<evidence type="ECO:0000256" key="1">
    <source>
        <dbReference type="ARBA" id="ARBA00010515"/>
    </source>
</evidence>
<accession>A0ABV5JAL2</accession>
<dbReference type="GO" id="GO:0016787">
    <property type="term" value="F:hydrolase activity"/>
    <property type="evidence" value="ECO:0007669"/>
    <property type="project" value="UniProtKB-KW"/>
</dbReference>
<dbReference type="InterPro" id="IPR029058">
    <property type="entry name" value="AB_hydrolase_fold"/>
</dbReference>
<evidence type="ECO:0000259" key="3">
    <source>
        <dbReference type="Pfam" id="PF07859"/>
    </source>
</evidence>
<dbReference type="InterPro" id="IPR002168">
    <property type="entry name" value="Lipase_GDXG_HIS_AS"/>
</dbReference>
<gene>
    <name evidence="4" type="ORF">ACFFUT_01680</name>
</gene>
<evidence type="ECO:0000313" key="4">
    <source>
        <dbReference type="EMBL" id="MFB9230494.1"/>
    </source>
</evidence>
<dbReference type="EMBL" id="JBHMEA010000007">
    <property type="protein sequence ID" value="MFB9230494.1"/>
    <property type="molecule type" value="Genomic_DNA"/>
</dbReference>
<sequence>MSLQLRLFNVLCRTLVKPLLRREANPKRARRSFTLLARLLFRPPPFSLFLPASYKTNNGPERALWVSSGRVKTREVLLYFHGGGYIAGSTRTHRAMLARLSRLTGLQVFLPNYGLAPESPFPAAFDDAMASYDALLTRGYKPSDIIVGGDSAGGGLALAVLAKLCQQGRTPRAAFAFSPWTDLLATGASLRENAQADVLFSPERIPVLRDMVVSEEDADDTRISPLYAEFPNCPPVFFQASESEILRDDTLRMAARLREFGAEVTDVLWPDVSHVWQLFDGLMPEARAALLETAGFIHGQLET</sequence>
<feature type="domain" description="Alpha/beta hydrolase fold-3" evidence="3">
    <location>
        <begin position="77"/>
        <end position="277"/>
    </location>
</feature>
<dbReference type="PANTHER" id="PTHR48081:SF8">
    <property type="entry name" value="ALPHA_BETA HYDROLASE FOLD-3 DOMAIN-CONTAINING PROTEIN-RELATED"/>
    <property type="match status" value="1"/>
</dbReference>
<evidence type="ECO:0000256" key="2">
    <source>
        <dbReference type="ARBA" id="ARBA00022801"/>
    </source>
</evidence>
<dbReference type="Proteomes" id="UP001589683">
    <property type="component" value="Unassembled WGS sequence"/>
</dbReference>
<dbReference type="PROSITE" id="PS01173">
    <property type="entry name" value="LIPASE_GDXG_HIS"/>
    <property type="match status" value="1"/>
</dbReference>
<dbReference type="SUPFAM" id="SSF53474">
    <property type="entry name" value="alpha/beta-Hydrolases"/>
    <property type="match status" value="1"/>
</dbReference>
<dbReference type="Pfam" id="PF07859">
    <property type="entry name" value="Abhydrolase_3"/>
    <property type="match status" value="1"/>
</dbReference>
<protein>
    <submittedName>
        <fullName evidence="4">Alpha/beta hydrolase</fullName>
    </submittedName>
</protein>
<dbReference type="InterPro" id="IPR050300">
    <property type="entry name" value="GDXG_lipolytic_enzyme"/>
</dbReference>
<organism evidence="4 5">
    <name type="scientific">Pseudohalocynthiibacter aestuariivivens</name>
    <dbReference type="NCBI Taxonomy" id="1591409"/>
    <lineage>
        <taxon>Bacteria</taxon>
        <taxon>Pseudomonadati</taxon>
        <taxon>Pseudomonadota</taxon>
        <taxon>Alphaproteobacteria</taxon>
        <taxon>Rhodobacterales</taxon>
        <taxon>Paracoccaceae</taxon>
        <taxon>Pseudohalocynthiibacter</taxon>
    </lineage>
</organism>
<dbReference type="InterPro" id="IPR013094">
    <property type="entry name" value="AB_hydrolase_3"/>
</dbReference>
<reference evidence="4 5" key="1">
    <citation type="submission" date="2024-09" db="EMBL/GenBank/DDBJ databases">
        <authorList>
            <person name="Sun Q."/>
            <person name="Mori K."/>
        </authorList>
    </citation>
    <scope>NUCLEOTIDE SEQUENCE [LARGE SCALE GENOMIC DNA]</scope>
    <source>
        <strain evidence="4 5">CECT 8726</strain>
    </source>
</reference>
<dbReference type="Gene3D" id="3.40.50.1820">
    <property type="entry name" value="alpha/beta hydrolase"/>
    <property type="match status" value="1"/>
</dbReference>
<keyword evidence="2 4" id="KW-0378">Hydrolase</keyword>